<keyword evidence="7" id="KW-1185">Reference proteome</keyword>
<evidence type="ECO:0000256" key="1">
    <source>
        <dbReference type="ARBA" id="ARBA00022543"/>
    </source>
</evidence>
<dbReference type="SUPFAM" id="SSF55785">
    <property type="entry name" value="PYP-like sensor domain (PAS domain)"/>
    <property type="match status" value="1"/>
</dbReference>
<dbReference type="NCBIfam" id="TIGR00229">
    <property type="entry name" value="sensory_box"/>
    <property type="match status" value="1"/>
</dbReference>
<evidence type="ECO:0000256" key="2">
    <source>
        <dbReference type="ARBA" id="ARBA00022606"/>
    </source>
</evidence>
<evidence type="ECO:0000256" key="4">
    <source>
        <dbReference type="ARBA" id="ARBA00023170"/>
    </source>
</evidence>
<gene>
    <name evidence="6" type="ORF">KY290_030973</name>
</gene>
<keyword evidence="4" id="KW-0675">Receptor</keyword>
<feature type="domain" description="PAS" evidence="5">
    <location>
        <begin position="67"/>
        <end position="89"/>
    </location>
</feature>
<protein>
    <recommendedName>
        <fullName evidence="5">PAS domain-containing protein</fullName>
    </recommendedName>
</protein>
<dbReference type="InterPro" id="IPR035965">
    <property type="entry name" value="PAS-like_dom_sf"/>
</dbReference>
<dbReference type="InterPro" id="IPR000014">
    <property type="entry name" value="PAS"/>
</dbReference>
<evidence type="ECO:0000259" key="5">
    <source>
        <dbReference type="PROSITE" id="PS50112"/>
    </source>
</evidence>
<organism evidence="6 7">
    <name type="scientific">Solanum tuberosum</name>
    <name type="common">Potato</name>
    <dbReference type="NCBI Taxonomy" id="4113"/>
    <lineage>
        <taxon>Eukaryota</taxon>
        <taxon>Viridiplantae</taxon>
        <taxon>Streptophyta</taxon>
        <taxon>Embryophyta</taxon>
        <taxon>Tracheophyta</taxon>
        <taxon>Spermatophyta</taxon>
        <taxon>Magnoliopsida</taxon>
        <taxon>eudicotyledons</taxon>
        <taxon>Gunneridae</taxon>
        <taxon>Pentapetalae</taxon>
        <taxon>asterids</taxon>
        <taxon>lamiids</taxon>
        <taxon>Solanales</taxon>
        <taxon>Solanaceae</taxon>
        <taxon>Solanoideae</taxon>
        <taxon>Solaneae</taxon>
        <taxon>Solanum</taxon>
    </lineage>
</organism>
<dbReference type="Proteomes" id="UP000826656">
    <property type="component" value="Unassembled WGS sequence"/>
</dbReference>
<dbReference type="CDD" id="cd00130">
    <property type="entry name" value="PAS"/>
    <property type="match status" value="1"/>
</dbReference>
<dbReference type="EMBL" id="JAIVGD010000023">
    <property type="protein sequence ID" value="KAH0742980.1"/>
    <property type="molecule type" value="Genomic_DNA"/>
</dbReference>
<keyword evidence="2" id="KW-0716">Sensory transduction</keyword>
<accession>A0ABQ7U802</accession>
<evidence type="ECO:0000313" key="7">
    <source>
        <dbReference type="Proteomes" id="UP000826656"/>
    </source>
</evidence>
<dbReference type="Gene3D" id="3.30.450.20">
    <property type="entry name" value="PAS domain"/>
    <property type="match status" value="1"/>
</dbReference>
<keyword evidence="3" id="KW-0157">Chromophore</keyword>
<sequence length="153" mass="16921">MEWDSDSDLSGEEEDDVIEEEVEDELEELGFMLSGGGSALPFPIDSLLQPAPCGFVVSDVFEPDHPIIYVNSVFEMVTGYRAEEVLGQNWHNAESAKKAGILDARYQVQLQEIKKAKFLSIPSKVGILFKSCALILLSQFDWGNRIAAALVEP</sequence>
<dbReference type="PROSITE" id="PS50112">
    <property type="entry name" value="PAS"/>
    <property type="match status" value="1"/>
</dbReference>
<keyword evidence="1" id="KW-0600">Photoreceptor protein</keyword>
<reference evidence="6 7" key="1">
    <citation type="journal article" date="2021" name="bioRxiv">
        <title>Chromosome-scale and haplotype-resolved genome assembly of a tetraploid potato cultivar.</title>
        <authorList>
            <person name="Sun H."/>
            <person name="Jiao W.-B."/>
            <person name="Krause K."/>
            <person name="Campoy J.A."/>
            <person name="Goel M."/>
            <person name="Folz-Donahue K."/>
            <person name="Kukat C."/>
            <person name="Huettel B."/>
            <person name="Schneeberger K."/>
        </authorList>
    </citation>
    <scope>NUCLEOTIDE SEQUENCE [LARGE SCALE GENOMIC DNA]</scope>
    <source>
        <strain evidence="6">SolTubOtavaFocal</strain>
        <tissue evidence="6">Leaves</tissue>
    </source>
</reference>
<name>A0ABQ7U802_SOLTU</name>
<evidence type="ECO:0000256" key="3">
    <source>
        <dbReference type="ARBA" id="ARBA00022991"/>
    </source>
</evidence>
<comment type="caution">
    <text evidence="6">The sequence shown here is derived from an EMBL/GenBank/DDBJ whole genome shotgun (WGS) entry which is preliminary data.</text>
</comment>
<proteinExistence type="predicted"/>
<evidence type="ECO:0000313" key="6">
    <source>
        <dbReference type="EMBL" id="KAH0742980.1"/>
    </source>
</evidence>